<dbReference type="InterPro" id="IPR038740">
    <property type="entry name" value="BioF2-like_GNAT_dom"/>
</dbReference>
<dbReference type="NCBIfam" id="TIGR03019">
    <property type="entry name" value="pepcterm_femAB"/>
    <property type="match status" value="1"/>
</dbReference>
<feature type="domain" description="BioF2-like acetyltransferase" evidence="2">
    <location>
        <begin position="212"/>
        <end position="342"/>
    </location>
</feature>
<reference evidence="3 4" key="1">
    <citation type="submission" date="2018-05" db="EMBL/GenBank/DDBJ databases">
        <title>Spiribacter halobius sp. nov., a moderately halophilic bacterium isolated from marine solar saltern.</title>
        <authorList>
            <person name="Zheng W.-S."/>
            <person name="Lu D.-C."/>
            <person name="Du Z.-J."/>
        </authorList>
    </citation>
    <scope>NUCLEOTIDE SEQUENCE [LARGE SCALE GENOMIC DNA]</scope>
    <source>
        <strain evidence="3 4">E85</strain>
    </source>
</reference>
<dbReference type="OrthoDB" id="9773932at2"/>
<protein>
    <submittedName>
        <fullName evidence="3">FemAB family PEP-CTERM system-associated protein</fullName>
    </submittedName>
</protein>
<dbReference type="InterPro" id="IPR017469">
    <property type="entry name" value="PEP-CTERM_FemAB-rel"/>
</dbReference>
<dbReference type="Gene3D" id="3.40.630.30">
    <property type="match status" value="1"/>
</dbReference>
<sequence>MERHAGESEPPVGGESTRRPSAAGRNPTEESPLQAPPTAAPESPPATVGGASRGDSSHGLQVTTLTESDHPRWDAFVDACPTATFCHRAGWQTVIERAFRHPTWFLMAEGEQGIEGVLPLARVRSRLFGDQLTSLPFCVYGGIAATTDRATQALDQAAVDLAEDLGVGHLEYRHRDFALHDDWPTKDLYVTFRGAIHEDPDANLKAIPRKQRAMVRKGIDAGLEWSLDDDSARFFPAYAESVRNLGTPVFAKRYFDILRDVFGDACEVLTVTHRGRIVASVLSFYFRDEVFPYYGGGTGASRGLYANDFMYWSLMERARQRGCRVFDYGRSKKDTGSYRFKKHWGFIPEPLHYECRLVREHALRDNSPMNPRYQRFIRLWQRLPLPVANAIGPHIVRSLG</sequence>
<name>A0A2U2N0H9_9GAMM</name>
<dbReference type="InterPro" id="IPR016181">
    <property type="entry name" value="Acyl_CoA_acyltransferase"/>
</dbReference>
<dbReference type="EMBL" id="QFFI01000016">
    <property type="protein sequence ID" value="PWG62686.1"/>
    <property type="molecule type" value="Genomic_DNA"/>
</dbReference>
<dbReference type="Pfam" id="PF13480">
    <property type="entry name" value="Acetyltransf_6"/>
    <property type="match status" value="1"/>
</dbReference>
<dbReference type="AlphaFoldDB" id="A0A2U2N0H9"/>
<evidence type="ECO:0000256" key="1">
    <source>
        <dbReference type="SAM" id="MobiDB-lite"/>
    </source>
</evidence>
<feature type="compositionally biased region" description="Pro residues" evidence="1">
    <location>
        <begin position="34"/>
        <end position="44"/>
    </location>
</feature>
<dbReference type="InterPro" id="IPR050644">
    <property type="entry name" value="PG_Glycine_Bridge_Synth"/>
</dbReference>
<feature type="region of interest" description="Disordered" evidence="1">
    <location>
        <begin position="1"/>
        <end position="59"/>
    </location>
</feature>
<proteinExistence type="predicted"/>
<evidence type="ECO:0000313" key="3">
    <source>
        <dbReference type="EMBL" id="PWG62686.1"/>
    </source>
</evidence>
<evidence type="ECO:0000313" key="4">
    <source>
        <dbReference type="Proteomes" id="UP000245474"/>
    </source>
</evidence>
<gene>
    <name evidence="3" type="ORF">DEM34_11075</name>
</gene>
<dbReference type="SUPFAM" id="SSF55729">
    <property type="entry name" value="Acyl-CoA N-acyltransferases (Nat)"/>
    <property type="match status" value="1"/>
</dbReference>
<comment type="caution">
    <text evidence="3">The sequence shown here is derived from an EMBL/GenBank/DDBJ whole genome shotgun (WGS) entry which is preliminary data.</text>
</comment>
<dbReference type="PANTHER" id="PTHR36174:SF1">
    <property type="entry name" value="LIPID II:GLYCINE GLYCYLTRANSFERASE"/>
    <property type="match status" value="1"/>
</dbReference>
<dbReference type="PANTHER" id="PTHR36174">
    <property type="entry name" value="LIPID II:GLYCINE GLYCYLTRANSFERASE"/>
    <property type="match status" value="1"/>
</dbReference>
<accession>A0A2U2N0H9</accession>
<dbReference type="Proteomes" id="UP000245474">
    <property type="component" value="Unassembled WGS sequence"/>
</dbReference>
<organism evidence="3 4">
    <name type="scientific">Sediminicurvatus halobius</name>
    <dbReference type="NCBI Taxonomy" id="2182432"/>
    <lineage>
        <taxon>Bacteria</taxon>
        <taxon>Pseudomonadati</taxon>
        <taxon>Pseudomonadota</taxon>
        <taxon>Gammaproteobacteria</taxon>
        <taxon>Chromatiales</taxon>
        <taxon>Ectothiorhodospiraceae</taxon>
        <taxon>Sediminicurvatus</taxon>
    </lineage>
</organism>
<evidence type="ECO:0000259" key="2">
    <source>
        <dbReference type="Pfam" id="PF13480"/>
    </source>
</evidence>
<keyword evidence="4" id="KW-1185">Reference proteome</keyword>